<dbReference type="EMBL" id="BAABBX010000008">
    <property type="protein sequence ID" value="GAA4186893.1"/>
    <property type="molecule type" value="Genomic_DNA"/>
</dbReference>
<keyword evidence="3" id="KW-1185">Reference proteome</keyword>
<dbReference type="PANTHER" id="PTHR39203:SF1">
    <property type="entry name" value="CYTOPLASMIC PROTEIN"/>
    <property type="match status" value="1"/>
</dbReference>
<feature type="domain" description="ASCH" evidence="1">
    <location>
        <begin position="28"/>
        <end position="148"/>
    </location>
</feature>
<reference evidence="3" key="1">
    <citation type="journal article" date="2019" name="Int. J. Syst. Evol. Microbiol.">
        <title>The Global Catalogue of Microorganisms (GCM) 10K type strain sequencing project: providing services to taxonomists for standard genome sequencing and annotation.</title>
        <authorList>
            <consortium name="The Broad Institute Genomics Platform"/>
            <consortium name="The Broad Institute Genome Sequencing Center for Infectious Disease"/>
            <person name="Wu L."/>
            <person name="Ma J."/>
        </authorList>
    </citation>
    <scope>NUCLEOTIDE SEQUENCE [LARGE SCALE GENOMIC DNA]</scope>
    <source>
        <strain evidence="3">JCM 17593</strain>
    </source>
</reference>
<dbReference type="PANTHER" id="PTHR39203">
    <property type="entry name" value="CYTOPLASMIC PROTEIN-RELATED"/>
    <property type="match status" value="1"/>
</dbReference>
<dbReference type="SMART" id="SM01022">
    <property type="entry name" value="ASCH"/>
    <property type="match status" value="1"/>
</dbReference>
<gene>
    <name evidence="2" type="ORF">GCM10022288_11120</name>
</gene>
<proteinExistence type="predicted"/>
<comment type="caution">
    <text evidence="2">The sequence shown here is derived from an EMBL/GenBank/DDBJ whole genome shotgun (WGS) entry which is preliminary data.</text>
</comment>
<dbReference type="CDD" id="cd06553">
    <property type="entry name" value="ASCH_Ef3133_like"/>
    <property type="match status" value="1"/>
</dbReference>
<dbReference type="Pfam" id="PF04266">
    <property type="entry name" value="ASCH"/>
    <property type="match status" value="1"/>
</dbReference>
<evidence type="ECO:0000313" key="2">
    <source>
        <dbReference type="EMBL" id="GAA4186893.1"/>
    </source>
</evidence>
<organism evidence="2 3">
    <name type="scientific">Gryllotalpicola kribbensis</name>
    <dbReference type="NCBI Taxonomy" id="993084"/>
    <lineage>
        <taxon>Bacteria</taxon>
        <taxon>Bacillati</taxon>
        <taxon>Actinomycetota</taxon>
        <taxon>Actinomycetes</taxon>
        <taxon>Micrococcales</taxon>
        <taxon>Microbacteriaceae</taxon>
        <taxon>Gryllotalpicola</taxon>
    </lineage>
</organism>
<name>A0ABP8ANG6_9MICO</name>
<evidence type="ECO:0000313" key="3">
    <source>
        <dbReference type="Proteomes" id="UP001500213"/>
    </source>
</evidence>
<accession>A0ABP8ANG6</accession>
<protein>
    <submittedName>
        <fullName evidence="2">ASCH domain-containing protein</fullName>
    </submittedName>
</protein>
<dbReference type="SUPFAM" id="SSF88697">
    <property type="entry name" value="PUA domain-like"/>
    <property type="match status" value="1"/>
</dbReference>
<dbReference type="InterPro" id="IPR015947">
    <property type="entry name" value="PUA-like_sf"/>
</dbReference>
<dbReference type="PIRSF" id="PIRSF021320">
    <property type="entry name" value="DUF984"/>
    <property type="match status" value="1"/>
</dbReference>
<dbReference type="Gene3D" id="3.10.400.10">
    <property type="entry name" value="Sulfate adenylyltransferase"/>
    <property type="match status" value="1"/>
</dbReference>
<evidence type="ECO:0000259" key="1">
    <source>
        <dbReference type="SMART" id="SM01022"/>
    </source>
</evidence>
<sequence length="150" mass="16315">MTVSKLAEFWARARAEVPALPEPLPGAWSFGATAEQADELLALVLGGSKTGTASSAWDYAVEGEPLPAVGELSVILDGAAEPRAVVQTVAVTVVPFNEVDESHAFAEGEGDRSLAHWRRVHENFWREHSARGFAPDMLVVCERFELIYRP</sequence>
<dbReference type="InterPro" id="IPR007374">
    <property type="entry name" value="ASCH_domain"/>
</dbReference>
<dbReference type="Proteomes" id="UP001500213">
    <property type="component" value="Unassembled WGS sequence"/>
</dbReference>
<dbReference type="InterPro" id="IPR009326">
    <property type="entry name" value="DUF984"/>
</dbReference>